<dbReference type="InterPro" id="IPR036047">
    <property type="entry name" value="F-box-like_dom_sf"/>
</dbReference>
<reference evidence="1" key="1">
    <citation type="submission" date="2015-04" db="UniProtKB">
        <authorList>
            <consortium name="EnsemblPlants"/>
        </authorList>
    </citation>
    <scope>IDENTIFICATION</scope>
    <source>
        <strain evidence="1">SL10</strain>
    </source>
</reference>
<organism evidence="1">
    <name type="scientific">Oryza nivara</name>
    <name type="common">Indian wild rice</name>
    <name type="synonym">Oryza sativa f. spontanea</name>
    <dbReference type="NCBI Taxonomy" id="4536"/>
    <lineage>
        <taxon>Eukaryota</taxon>
        <taxon>Viridiplantae</taxon>
        <taxon>Streptophyta</taxon>
        <taxon>Embryophyta</taxon>
        <taxon>Tracheophyta</taxon>
        <taxon>Spermatophyta</taxon>
        <taxon>Magnoliopsida</taxon>
        <taxon>Liliopsida</taxon>
        <taxon>Poales</taxon>
        <taxon>Poaceae</taxon>
        <taxon>BOP clade</taxon>
        <taxon>Oryzoideae</taxon>
        <taxon>Oryzeae</taxon>
        <taxon>Oryzinae</taxon>
        <taxon>Oryza</taxon>
    </lineage>
</organism>
<protein>
    <recommendedName>
        <fullName evidence="3">F-box domain-containing protein</fullName>
    </recommendedName>
</protein>
<dbReference type="PANTHER" id="PTHR34709:SF73">
    <property type="entry name" value="OS08G0469500 PROTEIN"/>
    <property type="match status" value="1"/>
</dbReference>
<keyword evidence="2" id="KW-1185">Reference proteome</keyword>
<dbReference type="PANTHER" id="PTHR34709">
    <property type="entry name" value="OS10G0396666 PROTEIN"/>
    <property type="match status" value="1"/>
</dbReference>
<dbReference type="Gene3D" id="3.80.10.10">
    <property type="entry name" value="Ribonuclease Inhibitor"/>
    <property type="match status" value="1"/>
</dbReference>
<reference evidence="1" key="2">
    <citation type="submission" date="2018-04" db="EMBL/GenBank/DDBJ databases">
        <title>OnivRS2 (Oryza nivara Reference Sequence Version 2).</title>
        <authorList>
            <person name="Zhang J."/>
            <person name="Kudrna D."/>
            <person name="Lee S."/>
            <person name="Talag J."/>
            <person name="Rajasekar S."/>
            <person name="Welchert J."/>
            <person name="Hsing Y.-I."/>
            <person name="Wing R.A."/>
        </authorList>
    </citation>
    <scope>NUCLEOTIDE SEQUENCE [LARGE SCALE GENOMIC DNA]</scope>
    <source>
        <strain evidence="1">SL10</strain>
    </source>
</reference>
<evidence type="ECO:0000313" key="1">
    <source>
        <dbReference type="EnsemblPlants" id="ONIVA08G19560.1"/>
    </source>
</evidence>
<name>A0A0E0ID65_ORYNI</name>
<dbReference type="Gramene" id="ONIVA08G19560.1">
    <property type="protein sequence ID" value="ONIVA08G19560.1"/>
    <property type="gene ID" value="ONIVA08G19560"/>
</dbReference>
<dbReference type="eggNOG" id="ENOG502QS32">
    <property type="taxonomic scope" value="Eukaryota"/>
</dbReference>
<dbReference type="STRING" id="4536.A0A0E0ID65"/>
<sequence>MERGGGGGGGGMDALPDGVVQHILSQLSSARDVAACAGVSRGMRGCVPFLPALYFPRGAFDAAGGAAAADDAIGRMVEAAARLEELVIYCPFSAARLPRWLAARSASLRVLELRMDSAVSSGAGSGHLDCIGAVANLEELRLWGLTMTRAPAWGQLERLRVLEIVGAAVRDVAVNGAVGACPNLTDLALIGCECSGAVAMTLPLVERCRLDFVGSGNCSLALAAPLVESLEIQGFCWISLQGGIRLKHLTIAKNTGTGSVYNIEIGKLPELEKLSLRGVQWSWGAISSVLQCAREVKYLVMKIEFCGDHDTLEPFPEVDLVDFFNSHPKLIKFEIHGAMFAAMCQKNSLKNLDSRFSIPCLEEVLITVRSPLNAELKLNTLESLVKYSPRMRRMVVRISQMKNCHGSADGFFEEICKFMYMNNGRVRIE</sequence>
<dbReference type="EnsemblPlants" id="ONIVA08G19560.1">
    <property type="protein sequence ID" value="ONIVA08G19560.1"/>
    <property type="gene ID" value="ONIVA08G19560"/>
</dbReference>
<evidence type="ECO:0008006" key="3">
    <source>
        <dbReference type="Google" id="ProtNLM"/>
    </source>
</evidence>
<dbReference type="InterPro" id="IPR055312">
    <property type="entry name" value="FBL15-like"/>
</dbReference>
<dbReference type="InterPro" id="IPR032675">
    <property type="entry name" value="LRR_dom_sf"/>
</dbReference>
<evidence type="ECO:0000313" key="2">
    <source>
        <dbReference type="Proteomes" id="UP000006591"/>
    </source>
</evidence>
<dbReference type="SUPFAM" id="SSF81383">
    <property type="entry name" value="F-box domain"/>
    <property type="match status" value="1"/>
</dbReference>
<dbReference type="SUPFAM" id="SSF52047">
    <property type="entry name" value="RNI-like"/>
    <property type="match status" value="1"/>
</dbReference>
<dbReference type="AlphaFoldDB" id="A0A0E0ID65"/>
<dbReference type="OMA" id="CECAGEA"/>
<proteinExistence type="predicted"/>
<dbReference type="Proteomes" id="UP000006591">
    <property type="component" value="Chromosome 8"/>
</dbReference>
<accession>A0A0E0ID65</accession>
<dbReference type="HOGENOM" id="CLU_053616_0_0_1"/>